<name>A0A8K0HRQ4_9ROSA</name>
<dbReference type="AlphaFoldDB" id="A0A8K0HRQ4"/>
<comment type="caution">
    <text evidence="1">The sequence shown here is derived from an EMBL/GenBank/DDBJ whole genome shotgun (WGS) entry which is preliminary data.</text>
</comment>
<proteinExistence type="predicted"/>
<gene>
    <name evidence="1" type="ORF">FNV43_RR02583</name>
</gene>
<dbReference type="EMBL" id="VOIH02000001">
    <property type="protein sequence ID" value="KAF3457922.1"/>
    <property type="molecule type" value="Genomic_DNA"/>
</dbReference>
<sequence>MEGVSGVLNGGAPEDEAVVYFACEFAGCHNVHTNKLEDGFELQKMGCCSAEAACGLNKEVGSPAAARDPVEQTLSDHF</sequence>
<accession>A0A8K0HRQ4</accession>
<evidence type="ECO:0000313" key="2">
    <source>
        <dbReference type="Proteomes" id="UP000796880"/>
    </source>
</evidence>
<protein>
    <submittedName>
        <fullName evidence="1">Uncharacterized protein</fullName>
    </submittedName>
</protein>
<evidence type="ECO:0000313" key="1">
    <source>
        <dbReference type="EMBL" id="KAF3457922.1"/>
    </source>
</evidence>
<reference evidence="1" key="1">
    <citation type="submission" date="2020-03" db="EMBL/GenBank/DDBJ databases">
        <title>A high-quality chromosome-level genome assembly of a woody plant with both climbing and erect habits, Rhamnella rubrinervis.</title>
        <authorList>
            <person name="Lu Z."/>
            <person name="Yang Y."/>
            <person name="Zhu X."/>
            <person name="Sun Y."/>
        </authorList>
    </citation>
    <scope>NUCLEOTIDE SEQUENCE</scope>
    <source>
        <strain evidence="1">BYM</strain>
        <tissue evidence="1">Leaf</tissue>
    </source>
</reference>
<organism evidence="1 2">
    <name type="scientific">Rhamnella rubrinervis</name>
    <dbReference type="NCBI Taxonomy" id="2594499"/>
    <lineage>
        <taxon>Eukaryota</taxon>
        <taxon>Viridiplantae</taxon>
        <taxon>Streptophyta</taxon>
        <taxon>Embryophyta</taxon>
        <taxon>Tracheophyta</taxon>
        <taxon>Spermatophyta</taxon>
        <taxon>Magnoliopsida</taxon>
        <taxon>eudicotyledons</taxon>
        <taxon>Gunneridae</taxon>
        <taxon>Pentapetalae</taxon>
        <taxon>rosids</taxon>
        <taxon>fabids</taxon>
        <taxon>Rosales</taxon>
        <taxon>Rhamnaceae</taxon>
        <taxon>rhamnoid group</taxon>
        <taxon>Rhamneae</taxon>
        <taxon>Rhamnella</taxon>
    </lineage>
</organism>
<keyword evidence="2" id="KW-1185">Reference proteome</keyword>
<dbReference type="Proteomes" id="UP000796880">
    <property type="component" value="Unassembled WGS sequence"/>
</dbReference>